<feature type="compositionally biased region" description="Low complexity" evidence="1">
    <location>
        <begin position="508"/>
        <end position="545"/>
    </location>
</feature>
<feature type="compositionally biased region" description="Polar residues" evidence="1">
    <location>
        <begin position="1"/>
        <end position="10"/>
    </location>
</feature>
<dbReference type="Proteomes" id="UP001596154">
    <property type="component" value="Unassembled WGS sequence"/>
</dbReference>
<feature type="compositionally biased region" description="Basic and acidic residues" evidence="1">
    <location>
        <begin position="561"/>
        <end position="570"/>
    </location>
</feature>
<protein>
    <submittedName>
        <fullName evidence="2">DUF4192 family protein</fullName>
    </submittedName>
</protein>
<evidence type="ECO:0000313" key="3">
    <source>
        <dbReference type="Proteomes" id="UP001596154"/>
    </source>
</evidence>
<gene>
    <name evidence="2" type="ORF">ACFPZJ_11730</name>
</gene>
<dbReference type="EMBL" id="JBHSNY010000004">
    <property type="protein sequence ID" value="MFC5634435.1"/>
    <property type="molecule type" value="Genomic_DNA"/>
</dbReference>
<proteinExistence type="predicted"/>
<reference evidence="3" key="1">
    <citation type="journal article" date="2019" name="Int. J. Syst. Evol. Microbiol.">
        <title>The Global Catalogue of Microorganisms (GCM) 10K type strain sequencing project: providing services to taxonomists for standard genome sequencing and annotation.</title>
        <authorList>
            <consortium name="The Broad Institute Genomics Platform"/>
            <consortium name="The Broad Institute Genome Sequencing Center for Infectious Disease"/>
            <person name="Wu L."/>
            <person name="Ma J."/>
        </authorList>
    </citation>
    <scope>NUCLEOTIDE SEQUENCE [LARGE SCALE GENOMIC DNA]</scope>
    <source>
        <strain evidence="3">CGMCC 4.7248</strain>
    </source>
</reference>
<comment type="caution">
    <text evidence="2">The sequence shown here is derived from an EMBL/GenBank/DDBJ whole genome shotgun (WGS) entry which is preliminary data.</text>
</comment>
<feature type="region of interest" description="Disordered" evidence="1">
    <location>
        <begin position="406"/>
        <end position="609"/>
    </location>
</feature>
<dbReference type="InterPro" id="IPR025447">
    <property type="entry name" value="DUF4192"/>
</dbReference>
<sequence length="609" mass="64534">MTNHSETTGSPEYGDIGGGEATSGRDSRDRRARDIAGTAYDRHGSEHQITLRTPAELADALPYLLGYRPEESIVLVALHDRDGRGRFGGRARLGIPGNPDDWPSAARQLAHGLVTGSERRGAKPEQIVAFLCQEPEQGESGRQVKERLSPLAQRLRVECGALDVPVVEALCISDGRYWSYCCVNEACCPADGAAMGLPGTSVLAAAATYAGIQVRGTLRELRARLLPWQTSAARKQEVALDTASMALLPRILDDTGREEVAEETLRLAERLVARLAEAPPVSGTLMADLRDDELVTHEEAATLILGLQDRTTRDRAAEWMEGEEAGPALRLWRTLARRCVGPYGEHAAALLTLAGWVAWSTGDELEAREALAMALGADPEYLFARLLHQACNEGLDPESIRRCLRSERGTRARTGTGASAARTDADWLGDAQVPGATGRPVERQGHGEIEGSGVAEPGDAEEPDDRERPSDLKEPVDTAQAEQPAEGEAAESAREAAAPMRGRRRTRPTGPVGAAPRRARAAAGEAASRVPRPRTPAARTRPARGPAGGTHPGSGTGGKHPAAEAADRTHPGSGRAAGARPSASGKGAPRRRHACEGGIQPGARGGEGE</sequence>
<dbReference type="RefSeq" id="WP_381020287.1">
    <property type="nucleotide sequence ID" value="NZ_JBHSNY010000004.1"/>
</dbReference>
<organism evidence="2 3">
    <name type="scientific">Streptomyces bullii</name>
    <dbReference type="NCBI Taxonomy" id="349910"/>
    <lineage>
        <taxon>Bacteria</taxon>
        <taxon>Bacillati</taxon>
        <taxon>Actinomycetota</taxon>
        <taxon>Actinomycetes</taxon>
        <taxon>Kitasatosporales</taxon>
        <taxon>Streptomycetaceae</taxon>
        <taxon>Streptomyces</taxon>
    </lineage>
</organism>
<evidence type="ECO:0000256" key="1">
    <source>
        <dbReference type="SAM" id="MobiDB-lite"/>
    </source>
</evidence>
<feature type="compositionally biased region" description="Gly residues" evidence="1">
    <location>
        <begin position="599"/>
        <end position="609"/>
    </location>
</feature>
<feature type="compositionally biased region" description="Gly residues" evidence="1">
    <location>
        <begin position="546"/>
        <end position="558"/>
    </location>
</feature>
<dbReference type="Pfam" id="PF13830">
    <property type="entry name" value="DUF4192"/>
    <property type="match status" value="1"/>
</dbReference>
<feature type="compositionally biased region" description="Low complexity" evidence="1">
    <location>
        <begin position="571"/>
        <end position="587"/>
    </location>
</feature>
<keyword evidence="3" id="KW-1185">Reference proteome</keyword>
<name>A0ABW0UQC6_9ACTN</name>
<accession>A0ABW0UQC6</accession>
<feature type="region of interest" description="Disordered" evidence="1">
    <location>
        <begin position="1"/>
        <end position="30"/>
    </location>
</feature>
<feature type="compositionally biased region" description="Low complexity" evidence="1">
    <location>
        <begin position="412"/>
        <end position="422"/>
    </location>
</feature>
<evidence type="ECO:0000313" key="2">
    <source>
        <dbReference type="EMBL" id="MFC5634435.1"/>
    </source>
</evidence>
<feature type="compositionally biased region" description="Basic and acidic residues" evidence="1">
    <location>
        <begin position="440"/>
        <end position="449"/>
    </location>
</feature>
<feature type="compositionally biased region" description="Basic and acidic residues" evidence="1">
    <location>
        <begin position="465"/>
        <end position="476"/>
    </location>
</feature>